<evidence type="ECO:0000313" key="5">
    <source>
        <dbReference type="EMBL" id="NDU96236.1"/>
    </source>
</evidence>
<dbReference type="EMBL" id="JAAFZH010000006">
    <property type="protein sequence ID" value="NDU96236.1"/>
    <property type="molecule type" value="Genomic_DNA"/>
</dbReference>
<evidence type="ECO:0000256" key="2">
    <source>
        <dbReference type="SAM" id="Phobius"/>
    </source>
</evidence>
<dbReference type="Proteomes" id="UP000474175">
    <property type="component" value="Unassembled WGS sequence"/>
</dbReference>
<name>A0A6L9L6G6_9BACT</name>
<dbReference type="InterPro" id="IPR019734">
    <property type="entry name" value="TPR_rpt"/>
</dbReference>
<dbReference type="InterPro" id="IPR011990">
    <property type="entry name" value="TPR-like_helical_dom_sf"/>
</dbReference>
<feature type="repeat" description="TPR" evidence="1">
    <location>
        <begin position="270"/>
        <end position="303"/>
    </location>
</feature>
<reference evidence="5 6" key="1">
    <citation type="submission" date="2020-02" db="EMBL/GenBank/DDBJ databases">
        <title>Draft genome sequence of two Spirosoma agri KCTC 52727 and Spirosoma terrae KCTC 52035.</title>
        <authorList>
            <person name="Rojas J."/>
            <person name="Ambika Manirajan B."/>
            <person name="Suarez C."/>
            <person name="Ratering S."/>
            <person name="Schnell S."/>
        </authorList>
    </citation>
    <scope>NUCLEOTIDE SEQUENCE [LARGE SCALE GENOMIC DNA]</scope>
    <source>
        <strain evidence="5 6">KCTC 52035</strain>
    </source>
</reference>
<evidence type="ECO:0000256" key="1">
    <source>
        <dbReference type="PROSITE-ProRule" id="PRU00339"/>
    </source>
</evidence>
<gene>
    <name evidence="5" type="ORF">GK108_15245</name>
</gene>
<organism evidence="5 6">
    <name type="scientific">Spirosoma terrae</name>
    <dbReference type="NCBI Taxonomy" id="1968276"/>
    <lineage>
        <taxon>Bacteria</taxon>
        <taxon>Pseudomonadati</taxon>
        <taxon>Bacteroidota</taxon>
        <taxon>Cytophagia</taxon>
        <taxon>Cytophagales</taxon>
        <taxon>Cytophagaceae</taxon>
        <taxon>Spirosoma</taxon>
    </lineage>
</organism>
<dbReference type="Pfam" id="PF13181">
    <property type="entry name" value="TPR_8"/>
    <property type="match status" value="1"/>
</dbReference>
<evidence type="ECO:0000259" key="4">
    <source>
        <dbReference type="Pfam" id="PF12770"/>
    </source>
</evidence>
<keyword evidence="2" id="KW-1133">Transmembrane helix</keyword>
<accession>A0A6L9L6G6</accession>
<keyword evidence="3" id="KW-0732">Signal</keyword>
<feature type="repeat" description="TPR" evidence="1">
    <location>
        <begin position="307"/>
        <end position="340"/>
    </location>
</feature>
<feature type="transmembrane region" description="Helical" evidence="2">
    <location>
        <begin position="891"/>
        <end position="910"/>
    </location>
</feature>
<dbReference type="Pfam" id="PF12770">
    <property type="entry name" value="CHAT"/>
    <property type="match status" value="1"/>
</dbReference>
<dbReference type="Gene3D" id="1.25.40.10">
    <property type="entry name" value="Tetratricopeptide repeat domain"/>
    <property type="match status" value="2"/>
</dbReference>
<keyword evidence="2" id="KW-0472">Membrane</keyword>
<dbReference type="InterPro" id="IPR024983">
    <property type="entry name" value="CHAT_dom"/>
</dbReference>
<dbReference type="SUPFAM" id="SSF48452">
    <property type="entry name" value="TPR-like"/>
    <property type="match status" value="2"/>
</dbReference>
<evidence type="ECO:0000256" key="3">
    <source>
        <dbReference type="SAM" id="SignalP"/>
    </source>
</evidence>
<dbReference type="Pfam" id="PF13424">
    <property type="entry name" value="TPR_12"/>
    <property type="match status" value="1"/>
</dbReference>
<keyword evidence="2" id="KW-0812">Transmembrane</keyword>
<dbReference type="RefSeq" id="WP_163949893.1">
    <property type="nucleotide sequence ID" value="NZ_JAAFZH010000006.1"/>
</dbReference>
<dbReference type="SMART" id="SM00028">
    <property type="entry name" value="TPR"/>
    <property type="match status" value="5"/>
</dbReference>
<evidence type="ECO:0000313" key="6">
    <source>
        <dbReference type="Proteomes" id="UP000474175"/>
    </source>
</evidence>
<feature type="chain" id="PRO_5027053273" evidence="3">
    <location>
        <begin position="24"/>
        <end position="919"/>
    </location>
</feature>
<keyword evidence="6" id="KW-1185">Reference proteome</keyword>
<dbReference type="AlphaFoldDB" id="A0A6L9L6G6"/>
<dbReference type="PROSITE" id="PS50005">
    <property type="entry name" value="TPR"/>
    <property type="match status" value="2"/>
</dbReference>
<keyword evidence="1" id="KW-0802">TPR repeat</keyword>
<comment type="caution">
    <text evidence="5">The sequence shown here is derived from an EMBL/GenBank/DDBJ whole genome shotgun (WGS) entry which is preliminary data.</text>
</comment>
<dbReference type="PANTHER" id="PTHR10098">
    <property type="entry name" value="RAPSYN-RELATED"/>
    <property type="match status" value="1"/>
</dbReference>
<feature type="domain" description="CHAT" evidence="4">
    <location>
        <begin position="613"/>
        <end position="880"/>
    </location>
</feature>
<protein>
    <submittedName>
        <fullName evidence="5">CHAT domain-containing protein</fullName>
    </submittedName>
</protein>
<dbReference type="Pfam" id="PF13374">
    <property type="entry name" value="TPR_10"/>
    <property type="match status" value="1"/>
</dbReference>
<sequence length="919" mass="103734">MRAKSWLWVLIVSHALVSVKAHAQCSSVRDDFLRFRSNTALTPLQGSQYALALRKRWQDCRLPTDSSLVRLTILTGDYLRKQANYKVANQYYQQAIQLANLNATSQKLIPQANYLLGTTYLFDNNPAQAKAAFLKALEYSVRHTDTRKWGVLSYINLAYLSYSQGDYQQALAYVETGIDITRKQPDEALLAPLLREKTNALYALGRYTEGAATALEMIRVAQQAHITNLGQYYLILADIQSRLNQPAAAIRAYQMAASHYRSANDSSQEAFVLTNLGFLFYMQKAYQQAIKQYQQALAIQKNRYSRARLFDNLAACWWQTGEFDKALQTYQQGLLAIPIGFNKREINQNPAPQSIRNALRKEFLLTLIQDKADTWLDYAKATNNQNRLQQALSTYEVADQMIDFMRWDHTGQQSKLYWRQKTRSMYERAIETCYLLNDAKQAFHFLEKSRAVLLADKLNELGARQQLSPQLAAQEQRLREAVTNHQNKLADLSPDSSQYAQVQAEFLARQDSLDTFLKELESSNPTYYRYKYDNQTVSFTDLQQSLKKQESSFVTYFVGDSSLYVMGITADKAMLRKYAVGDYKQALRPFAQLLGNPDQLSKRTKFNTFLSVSNQLYRLLLAPLALPQGRIAVAPDGFFIPFDALSRSANQPDYALNDYAFSYAYSATLLLKNKPKGNRLPSFRPIDFMGVAPVEFAPASGQVMLSGSDVALRSIANRFTSPTVLTHTAATRQAFQRDVANHSIILLFTHANADSTDQEPVLYFADSTLQLSELGDGALPNAQLVALAACKTGIGTYQIGEGVFSLARGFSALGVPSILTTLWNVQNQATYQLTDFFYQYLDQGLPKDLALQRAKQDWLKKADGANQLPNYWAGLIIVGSTEPLARTTPTVWGLILMLVIITGTGGWWLLNRQRSRLKS</sequence>
<dbReference type="PANTHER" id="PTHR10098:SF108">
    <property type="entry name" value="TETRATRICOPEPTIDE REPEAT PROTEIN 28"/>
    <property type="match status" value="1"/>
</dbReference>
<proteinExistence type="predicted"/>
<feature type="signal peptide" evidence="3">
    <location>
        <begin position="1"/>
        <end position="23"/>
    </location>
</feature>